<proteinExistence type="predicted"/>
<accession>A0A1W6LBP1</accession>
<dbReference type="STRING" id="946333.A4W93_18185"/>
<dbReference type="GO" id="GO:0005524">
    <property type="term" value="F:ATP binding"/>
    <property type="evidence" value="ECO:0007669"/>
    <property type="project" value="InterPro"/>
</dbReference>
<dbReference type="EMBL" id="CP015118">
    <property type="protein sequence ID" value="ARN21666.1"/>
    <property type="molecule type" value="Genomic_DNA"/>
</dbReference>
<keyword evidence="2" id="KW-1185">Reference proteome</keyword>
<dbReference type="GO" id="GO:0005737">
    <property type="term" value="C:cytoplasm"/>
    <property type="evidence" value="ECO:0007669"/>
    <property type="project" value="TreeGrafter"/>
</dbReference>
<dbReference type="AlphaFoldDB" id="A0A1W6LBP1"/>
<keyword evidence="1" id="KW-0808">Transferase</keyword>
<gene>
    <name evidence="1" type="ORF">A4W93_18185</name>
</gene>
<dbReference type="InterPro" id="IPR050566">
    <property type="entry name" value="Deoxyribonucleoside_kinase"/>
</dbReference>
<dbReference type="Proteomes" id="UP000193427">
    <property type="component" value="Chromosome"/>
</dbReference>
<organism evidence="1 2">
    <name type="scientific">Piscinibacter gummiphilus</name>
    <dbReference type="NCBI Taxonomy" id="946333"/>
    <lineage>
        <taxon>Bacteria</taxon>
        <taxon>Pseudomonadati</taxon>
        <taxon>Pseudomonadota</taxon>
        <taxon>Betaproteobacteria</taxon>
        <taxon>Burkholderiales</taxon>
        <taxon>Sphaerotilaceae</taxon>
        <taxon>Piscinibacter</taxon>
    </lineage>
</organism>
<dbReference type="PANTHER" id="PTHR10513:SF46">
    <property type="entry name" value="DEOXYGUANOSINE KINASE"/>
    <property type="match status" value="1"/>
</dbReference>
<reference evidence="1 2" key="1">
    <citation type="submission" date="2016-04" db="EMBL/GenBank/DDBJ databases">
        <title>Complete genome sequence of natural rubber-degrading, novel Gram-negative bacterium, Rhizobacter gummiphilus strain NS21.</title>
        <authorList>
            <person name="Tabata M."/>
            <person name="Kasai D."/>
            <person name="Fukuda M."/>
        </authorList>
    </citation>
    <scope>NUCLEOTIDE SEQUENCE [LARGE SCALE GENOMIC DNA]</scope>
    <source>
        <strain evidence="1 2">NS21</strain>
    </source>
</reference>
<sequence length="216" mass="24637">MSRFRHIAIEGAIGAGKTTLARRLAAHLGAELLLEQADENPYLDRYYQDPAGYAFQTQVFFLFQRLRQVTALAQPGIFTPVVVSDFMFEKDALFARLTLGDEEFRLYRQMYAEVEPRVPQPDLVVWLQAPVATLMERIRRRGILMEQRIDEVYLQRLMDAYAARFETYDRAPVLAVQTEHFHPGGVDADFAVLVDKLATMTGPRDFLGPPASPRLT</sequence>
<dbReference type="SUPFAM" id="SSF52540">
    <property type="entry name" value="P-loop containing nucleoside triphosphate hydrolases"/>
    <property type="match status" value="1"/>
</dbReference>
<dbReference type="InterPro" id="IPR031314">
    <property type="entry name" value="DNK_dom"/>
</dbReference>
<dbReference type="KEGG" id="rgu:A4W93_18185"/>
<evidence type="ECO:0000313" key="1">
    <source>
        <dbReference type="EMBL" id="ARN21666.1"/>
    </source>
</evidence>
<dbReference type="RefSeq" id="WP_085751961.1">
    <property type="nucleotide sequence ID" value="NZ_BSPR01000011.1"/>
</dbReference>
<dbReference type="GO" id="GO:0019136">
    <property type="term" value="F:deoxynucleoside kinase activity"/>
    <property type="evidence" value="ECO:0007669"/>
    <property type="project" value="InterPro"/>
</dbReference>
<dbReference type="PANTHER" id="PTHR10513">
    <property type="entry name" value="DEOXYNUCLEOSIDE KINASE"/>
    <property type="match status" value="1"/>
</dbReference>
<dbReference type="PIRSF" id="PIRSF000705">
    <property type="entry name" value="DNK"/>
    <property type="match status" value="1"/>
</dbReference>
<dbReference type="InterPro" id="IPR002624">
    <property type="entry name" value="DCK/DGK"/>
</dbReference>
<dbReference type="InterPro" id="IPR027417">
    <property type="entry name" value="P-loop_NTPase"/>
</dbReference>
<dbReference type="CDD" id="cd01673">
    <property type="entry name" value="dNK"/>
    <property type="match status" value="1"/>
</dbReference>
<keyword evidence="1" id="KW-0418">Kinase</keyword>
<protein>
    <submittedName>
        <fullName evidence="1">Deoxyadenosine kinase</fullName>
    </submittedName>
</protein>
<dbReference type="Pfam" id="PF01712">
    <property type="entry name" value="dNK"/>
    <property type="match status" value="1"/>
</dbReference>
<evidence type="ECO:0000313" key="2">
    <source>
        <dbReference type="Proteomes" id="UP000193427"/>
    </source>
</evidence>
<dbReference type="OrthoDB" id="9776634at2"/>
<name>A0A1W6LBP1_9BURK</name>
<dbReference type="Gene3D" id="3.40.50.300">
    <property type="entry name" value="P-loop containing nucleotide triphosphate hydrolases"/>
    <property type="match status" value="1"/>
</dbReference>